<dbReference type="RefSeq" id="WP_035929926.1">
    <property type="nucleotide sequence ID" value="NZ_CADFFX010000004.1"/>
</dbReference>
<dbReference type="InterPro" id="IPR036388">
    <property type="entry name" value="WH-like_DNA-bd_sf"/>
</dbReference>
<dbReference type="PANTHER" id="PTHR43133">
    <property type="entry name" value="RNA POLYMERASE ECF-TYPE SIGMA FACTO"/>
    <property type="match status" value="1"/>
</dbReference>
<sequence>MADRLLVQRFETLVLPHMNSAFNVARWLTRNDQDAQDVVQEAYLRAFRFFEGFRGEDARTWLLAIVRNTFYTWHQQNHGHAAETTTFEEDVHGHEAGAGDRDDGPEAMLVRSESVKRVHAALRSLRLEYREVVVLRELENMSYKEIATIVGIPIGTVMSRIARGRQQLAELLGPAKQEH</sequence>
<dbReference type="InterPro" id="IPR013324">
    <property type="entry name" value="RNA_pol_sigma_r3/r4-like"/>
</dbReference>
<dbReference type="SUPFAM" id="SSF88659">
    <property type="entry name" value="Sigma3 and sigma4 domains of RNA polymerase sigma factors"/>
    <property type="match status" value="1"/>
</dbReference>
<dbReference type="Pfam" id="PF04542">
    <property type="entry name" value="Sigma70_r2"/>
    <property type="match status" value="1"/>
</dbReference>
<evidence type="ECO:0000256" key="5">
    <source>
        <dbReference type="ARBA" id="ARBA00023163"/>
    </source>
</evidence>
<evidence type="ECO:0000313" key="9">
    <source>
        <dbReference type="EMBL" id="KDR42946.1"/>
    </source>
</evidence>
<keyword evidence="2 6" id="KW-0805">Transcription regulation</keyword>
<keyword evidence="3 6" id="KW-0731">Sigma factor</keyword>
<dbReference type="Pfam" id="PF08281">
    <property type="entry name" value="Sigma70_r4_2"/>
    <property type="match status" value="1"/>
</dbReference>
<gene>
    <name evidence="9" type="ORF">BG61_03650</name>
</gene>
<evidence type="ECO:0000256" key="1">
    <source>
        <dbReference type="ARBA" id="ARBA00010641"/>
    </source>
</evidence>
<keyword evidence="10" id="KW-1185">Reference proteome</keyword>
<evidence type="ECO:0000259" key="8">
    <source>
        <dbReference type="Pfam" id="PF08281"/>
    </source>
</evidence>
<evidence type="ECO:0000256" key="3">
    <source>
        <dbReference type="ARBA" id="ARBA00023082"/>
    </source>
</evidence>
<dbReference type="InterPro" id="IPR014284">
    <property type="entry name" value="RNA_pol_sigma-70_dom"/>
</dbReference>
<proteinExistence type="inferred from homology"/>
<dbReference type="Gene3D" id="1.10.1740.10">
    <property type="match status" value="1"/>
</dbReference>
<evidence type="ECO:0000256" key="2">
    <source>
        <dbReference type="ARBA" id="ARBA00023015"/>
    </source>
</evidence>
<dbReference type="InterPro" id="IPR039425">
    <property type="entry name" value="RNA_pol_sigma-70-like"/>
</dbReference>
<dbReference type="Proteomes" id="UP000027466">
    <property type="component" value="Unassembled WGS sequence"/>
</dbReference>
<dbReference type="InterPro" id="IPR007627">
    <property type="entry name" value="RNA_pol_sigma70_r2"/>
</dbReference>
<dbReference type="Gene3D" id="1.10.10.10">
    <property type="entry name" value="Winged helix-like DNA-binding domain superfamily/Winged helix DNA-binding domain"/>
    <property type="match status" value="1"/>
</dbReference>
<name>A0A069PZP3_9BURK</name>
<dbReference type="AlphaFoldDB" id="A0A069PZP3"/>
<evidence type="ECO:0000259" key="7">
    <source>
        <dbReference type="Pfam" id="PF04542"/>
    </source>
</evidence>
<dbReference type="SUPFAM" id="SSF88946">
    <property type="entry name" value="Sigma2 domain of RNA polymerase sigma factors"/>
    <property type="match status" value="1"/>
</dbReference>
<feature type="domain" description="RNA polymerase sigma-70 region 2" evidence="7">
    <location>
        <begin position="14"/>
        <end position="76"/>
    </location>
</feature>
<feature type="domain" description="RNA polymerase sigma factor 70 region 4 type 2" evidence="8">
    <location>
        <begin position="117"/>
        <end position="168"/>
    </location>
</feature>
<reference evidence="9 10" key="1">
    <citation type="submission" date="2014-03" db="EMBL/GenBank/DDBJ databases">
        <title>Draft Genome Sequences of Four Burkholderia Strains.</title>
        <authorList>
            <person name="Liu X.Y."/>
            <person name="Li C.X."/>
            <person name="Xu J.H."/>
        </authorList>
    </citation>
    <scope>NUCLEOTIDE SEQUENCE [LARGE SCALE GENOMIC DNA]</scope>
    <source>
        <strain evidence="9 10">DSM 50014</strain>
    </source>
</reference>
<protein>
    <recommendedName>
        <fullName evidence="6">RNA polymerase sigma factor</fullName>
    </recommendedName>
</protein>
<dbReference type="PROSITE" id="PS01063">
    <property type="entry name" value="SIGMA70_ECF"/>
    <property type="match status" value="1"/>
</dbReference>
<accession>A0A069PZP3</accession>
<evidence type="ECO:0000256" key="6">
    <source>
        <dbReference type="RuleBase" id="RU000716"/>
    </source>
</evidence>
<dbReference type="GO" id="GO:0016987">
    <property type="term" value="F:sigma factor activity"/>
    <property type="evidence" value="ECO:0007669"/>
    <property type="project" value="UniProtKB-KW"/>
</dbReference>
<dbReference type="NCBIfam" id="TIGR02937">
    <property type="entry name" value="sigma70-ECF"/>
    <property type="match status" value="1"/>
</dbReference>
<organism evidence="9 10">
    <name type="scientific">Caballeronia glathei</name>
    <dbReference type="NCBI Taxonomy" id="60547"/>
    <lineage>
        <taxon>Bacteria</taxon>
        <taxon>Pseudomonadati</taxon>
        <taxon>Pseudomonadota</taxon>
        <taxon>Betaproteobacteria</taxon>
        <taxon>Burkholderiales</taxon>
        <taxon>Burkholderiaceae</taxon>
        <taxon>Caballeronia</taxon>
    </lineage>
</organism>
<dbReference type="EMBL" id="JFHC01000011">
    <property type="protein sequence ID" value="KDR42946.1"/>
    <property type="molecule type" value="Genomic_DNA"/>
</dbReference>
<keyword evidence="4 6" id="KW-0238">DNA-binding</keyword>
<evidence type="ECO:0000313" key="10">
    <source>
        <dbReference type="Proteomes" id="UP000027466"/>
    </source>
</evidence>
<dbReference type="GO" id="GO:0003677">
    <property type="term" value="F:DNA binding"/>
    <property type="evidence" value="ECO:0007669"/>
    <property type="project" value="UniProtKB-KW"/>
</dbReference>
<dbReference type="GO" id="GO:0006352">
    <property type="term" value="P:DNA-templated transcription initiation"/>
    <property type="evidence" value="ECO:0007669"/>
    <property type="project" value="InterPro"/>
</dbReference>
<dbReference type="PANTHER" id="PTHR43133:SF25">
    <property type="entry name" value="RNA POLYMERASE SIGMA FACTOR RFAY-RELATED"/>
    <property type="match status" value="1"/>
</dbReference>
<dbReference type="CDD" id="cd06171">
    <property type="entry name" value="Sigma70_r4"/>
    <property type="match status" value="1"/>
</dbReference>
<keyword evidence="5 6" id="KW-0804">Transcription</keyword>
<dbReference type="InterPro" id="IPR000838">
    <property type="entry name" value="RNA_pol_sigma70_ECF_CS"/>
</dbReference>
<comment type="caution">
    <text evidence="9">The sequence shown here is derived from an EMBL/GenBank/DDBJ whole genome shotgun (WGS) entry which is preliminary data.</text>
</comment>
<comment type="similarity">
    <text evidence="1 6">Belongs to the sigma-70 factor family. ECF subfamily.</text>
</comment>
<evidence type="ECO:0000256" key="4">
    <source>
        <dbReference type="ARBA" id="ARBA00023125"/>
    </source>
</evidence>
<dbReference type="STRING" id="60547.GCA_000751215_02205"/>
<dbReference type="InterPro" id="IPR013325">
    <property type="entry name" value="RNA_pol_sigma_r2"/>
</dbReference>
<dbReference type="InterPro" id="IPR013249">
    <property type="entry name" value="RNA_pol_sigma70_r4_t2"/>
</dbReference>